<feature type="transmembrane region" description="Helical" evidence="7">
    <location>
        <begin position="121"/>
        <end position="140"/>
    </location>
</feature>
<gene>
    <name evidence="9" type="ORF">EV193_103365</name>
</gene>
<keyword evidence="5 7" id="KW-1133">Transmembrane helix</keyword>
<dbReference type="PANTHER" id="PTHR30151">
    <property type="entry name" value="ALKANE SULFONATE ABC TRANSPORTER-RELATED, MEMBRANE SUBUNIT"/>
    <property type="match status" value="1"/>
</dbReference>
<name>A0A4Q7KWK5_9PSEU</name>
<evidence type="ECO:0000256" key="5">
    <source>
        <dbReference type="ARBA" id="ARBA00022989"/>
    </source>
</evidence>
<dbReference type="Pfam" id="PF00528">
    <property type="entry name" value="BPD_transp_1"/>
    <property type="match status" value="1"/>
</dbReference>
<dbReference type="RefSeq" id="WP_242613301.1">
    <property type="nucleotide sequence ID" value="NZ_SGWQ01000003.1"/>
</dbReference>
<evidence type="ECO:0000256" key="6">
    <source>
        <dbReference type="ARBA" id="ARBA00023136"/>
    </source>
</evidence>
<dbReference type="CDD" id="cd06261">
    <property type="entry name" value="TM_PBP2"/>
    <property type="match status" value="1"/>
</dbReference>
<sequence length="258" mass="27277">MLARLQSLIGLAGFFLVWEVASRTDLVPSYYVPPPSTVLPALVRMLGEESFLRAAVATVLATLIAVVIAAAIAIPAGLVLGSMPAVRRATMVIIEFLRPIPSAALIPLFVLLIGAGSDTKISLAVYGAVWPILFNTMYALDEVDPLLTDTARAFGMRRSRIMSTVSLPSAAPFALTGIRLSATIALAVVMTTELYGGGAKGLGQYVLDARNGFRMDLVLAATLVAGLIGYLLNAGFERLHRRMFAWQATGAETGAGAR</sequence>
<reference evidence="9 10" key="1">
    <citation type="submission" date="2019-02" db="EMBL/GenBank/DDBJ databases">
        <title>Genomic Encyclopedia of Type Strains, Phase IV (KMG-IV): sequencing the most valuable type-strain genomes for metagenomic binning, comparative biology and taxonomic classification.</title>
        <authorList>
            <person name="Goeker M."/>
        </authorList>
    </citation>
    <scope>NUCLEOTIDE SEQUENCE [LARGE SCALE GENOMIC DNA]</scope>
    <source>
        <strain evidence="9 10">DSM 101727</strain>
    </source>
</reference>
<keyword evidence="4 7" id="KW-0812">Transmembrane</keyword>
<dbReference type="Proteomes" id="UP000294257">
    <property type="component" value="Unassembled WGS sequence"/>
</dbReference>
<dbReference type="GO" id="GO:0055085">
    <property type="term" value="P:transmembrane transport"/>
    <property type="evidence" value="ECO:0007669"/>
    <property type="project" value="InterPro"/>
</dbReference>
<proteinExistence type="inferred from homology"/>
<protein>
    <submittedName>
        <fullName evidence="9">NitT/TauT family transport system permease protein</fullName>
    </submittedName>
</protein>
<evidence type="ECO:0000313" key="9">
    <source>
        <dbReference type="EMBL" id="RZS41047.1"/>
    </source>
</evidence>
<feature type="transmembrane region" description="Helical" evidence="7">
    <location>
        <begin position="161"/>
        <end position="190"/>
    </location>
</feature>
<feature type="transmembrane region" description="Helical" evidence="7">
    <location>
        <begin position="92"/>
        <end position="115"/>
    </location>
</feature>
<dbReference type="SUPFAM" id="SSF161098">
    <property type="entry name" value="MetI-like"/>
    <property type="match status" value="1"/>
</dbReference>
<keyword evidence="3" id="KW-1003">Cell membrane</keyword>
<feature type="transmembrane region" description="Helical" evidence="7">
    <location>
        <begin position="54"/>
        <end position="80"/>
    </location>
</feature>
<keyword evidence="6 7" id="KW-0472">Membrane</keyword>
<dbReference type="InterPro" id="IPR000515">
    <property type="entry name" value="MetI-like"/>
</dbReference>
<dbReference type="AlphaFoldDB" id="A0A4Q7KWK5"/>
<feature type="transmembrane region" description="Helical" evidence="7">
    <location>
        <begin position="217"/>
        <end position="236"/>
    </location>
</feature>
<organism evidence="9 10">
    <name type="scientific">Herbihabitans rhizosphaerae</name>
    <dbReference type="NCBI Taxonomy" id="1872711"/>
    <lineage>
        <taxon>Bacteria</taxon>
        <taxon>Bacillati</taxon>
        <taxon>Actinomycetota</taxon>
        <taxon>Actinomycetes</taxon>
        <taxon>Pseudonocardiales</taxon>
        <taxon>Pseudonocardiaceae</taxon>
        <taxon>Herbihabitans</taxon>
    </lineage>
</organism>
<evidence type="ECO:0000256" key="7">
    <source>
        <dbReference type="RuleBase" id="RU363032"/>
    </source>
</evidence>
<comment type="similarity">
    <text evidence="7">Belongs to the binding-protein-dependent transport system permease family.</text>
</comment>
<comment type="subcellular location">
    <subcellularLocation>
        <location evidence="1 7">Cell membrane</location>
        <topology evidence="1 7">Multi-pass membrane protein</topology>
    </subcellularLocation>
</comment>
<feature type="domain" description="ABC transmembrane type-1" evidence="8">
    <location>
        <begin position="55"/>
        <end position="236"/>
    </location>
</feature>
<accession>A0A4Q7KWK5</accession>
<dbReference type="GO" id="GO:0005886">
    <property type="term" value="C:plasma membrane"/>
    <property type="evidence" value="ECO:0007669"/>
    <property type="project" value="UniProtKB-SubCell"/>
</dbReference>
<dbReference type="PROSITE" id="PS50928">
    <property type="entry name" value="ABC_TM1"/>
    <property type="match status" value="1"/>
</dbReference>
<evidence type="ECO:0000313" key="10">
    <source>
        <dbReference type="Proteomes" id="UP000294257"/>
    </source>
</evidence>
<comment type="caution">
    <text evidence="9">The sequence shown here is derived from an EMBL/GenBank/DDBJ whole genome shotgun (WGS) entry which is preliminary data.</text>
</comment>
<keyword evidence="2 7" id="KW-0813">Transport</keyword>
<evidence type="ECO:0000256" key="3">
    <source>
        <dbReference type="ARBA" id="ARBA00022475"/>
    </source>
</evidence>
<evidence type="ECO:0000256" key="2">
    <source>
        <dbReference type="ARBA" id="ARBA00022448"/>
    </source>
</evidence>
<dbReference type="Gene3D" id="1.10.3720.10">
    <property type="entry name" value="MetI-like"/>
    <property type="match status" value="1"/>
</dbReference>
<evidence type="ECO:0000256" key="1">
    <source>
        <dbReference type="ARBA" id="ARBA00004651"/>
    </source>
</evidence>
<dbReference type="PANTHER" id="PTHR30151:SF0">
    <property type="entry name" value="ABC TRANSPORTER PERMEASE PROTEIN MJ0413-RELATED"/>
    <property type="match status" value="1"/>
</dbReference>
<dbReference type="InterPro" id="IPR035906">
    <property type="entry name" value="MetI-like_sf"/>
</dbReference>
<evidence type="ECO:0000259" key="8">
    <source>
        <dbReference type="PROSITE" id="PS50928"/>
    </source>
</evidence>
<evidence type="ECO:0000256" key="4">
    <source>
        <dbReference type="ARBA" id="ARBA00022692"/>
    </source>
</evidence>
<keyword evidence="10" id="KW-1185">Reference proteome</keyword>
<dbReference type="EMBL" id="SGWQ01000003">
    <property type="protein sequence ID" value="RZS41047.1"/>
    <property type="molecule type" value="Genomic_DNA"/>
</dbReference>